<accession>A0A4Z2HWL3</accession>
<dbReference type="AlphaFoldDB" id="A0A4Z2HWL3"/>
<sequence length="98" mass="10566">MNQRYSKVRKVEEVFFLTPVSDSAGSGPPCLRSFPGMESASSPLWGCWSSAGTDVQGSVSRGILGGRICPVEEEVLQMLRVTMLTGLWRSDGARRGGT</sequence>
<proteinExistence type="predicted"/>
<gene>
    <name evidence="1" type="ORF">EYF80_019763</name>
</gene>
<comment type="caution">
    <text evidence="1">The sequence shown here is derived from an EMBL/GenBank/DDBJ whole genome shotgun (WGS) entry which is preliminary data.</text>
</comment>
<keyword evidence="2" id="KW-1185">Reference proteome</keyword>
<dbReference type="Proteomes" id="UP000314294">
    <property type="component" value="Unassembled WGS sequence"/>
</dbReference>
<protein>
    <submittedName>
        <fullName evidence="1">Uncharacterized protein</fullName>
    </submittedName>
</protein>
<evidence type="ECO:0000313" key="2">
    <source>
        <dbReference type="Proteomes" id="UP000314294"/>
    </source>
</evidence>
<evidence type="ECO:0000313" key="1">
    <source>
        <dbReference type="EMBL" id="TNN70087.1"/>
    </source>
</evidence>
<reference evidence="1 2" key="1">
    <citation type="submission" date="2019-03" db="EMBL/GenBank/DDBJ databases">
        <title>First draft genome of Liparis tanakae, snailfish: a comprehensive survey of snailfish specific genes.</title>
        <authorList>
            <person name="Kim W."/>
            <person name="Song I."/>
            <person name="Jeong J.-H."/>
            <person name="Kim D."/>
            <person name="Kim S."/>
            <person name="Ryu S."/>
            <person name="Song J.Y."/>
            <person name="Lee S.K."/>
        </authorList>
    </citation>
    <scope>NUCLEOTIDE SEQUENCE [LARGE SCALE GENOMIC DNA]</scope>
    <source>
        <tissue evidence="1">Muscle</tissue>
    </source>
</reference>
<name>A0A4Z2HWL3_9TELE</name>
<organism evidence="1 2">
    <name type="scientific">Liparis tanakae</name>
    <name type="common">Tanaka's snailfish</name>
    <dbReference type="NCBI Taxonomy" id="230148"/>
    <lineage>
        <taxon>Eukaryota</taxon>
        <taxon>Metazoa</taxon>
        <taxon>Chordata</taxon>
        <taxon>Craniata</taxon>
        <taxon>Vertebrata</taxon>
        <taxon>Euteleostomi</taxon>
        <taxon>Actinopterygii</taxon>
        <taxon>Neopterygii</taxon>
        <taxon>Teleostei</taxon>
        <taxon>Neoteleostei</taxon>
        <taxon>Acanthomorphata</taxon>
        <taxon>Eupercaria</taxon>
        <taxon>Perciformes</taxon>
        <taxon>Cottioidei</taxon>
        <taxon>Cottales</taxon>
        <taxon>Liparidae</taxon>
        <taxon>Liparis</taxon>
    </lineage>
</organism>
<dbReference type="EMBL" id="SRLO01000168">
    <property type="protein sequence ID" value="TNN70087.1"/>
    <property type="molecule type" value="Genomic_DNA"/>
</dbReference>